<dbReference type="EMBL" id="JAGEPF010000005">
    <property type="protein sequence ID" value="MBO2457487.1"/>
    <property type="molecule type" value="Genomic_DNA"/>
</dbReference>
<dbReference type="RefSeq" id="WP_208238613.1">
    <property type="nucleotide sequence ID" value="NZ_JAGEPF010000005.1"/>
</dbReference>
<name>A0ABS3RLE3_9ACTN</name>
<organism evidence="1 2">
    <name type="scientific">Actinomadura violacea</name>
    <dbReference type="NCBI Taxonomy" id="2819934"/>
    <lineage>
        <taxon>Bacteria</taxon>
        <taxon>Bacillati</taxon>
        <taxon>Actinomycetota</taxon>
        <taxon>Actinomycetes</taxon>
        <taxon>Streptosporangiales</taxon>
        <taxon>Thermomonosporaceae</taxon>
        <taxon>Actinomadura</taxon>
    </lineage>
</organism>
<comment type="caution">
    <text evidence="1">The sequence shown here is derived from an EMBL/GenBank/DDBJ whole genome shotgun (WGS) entry which is preliminary data.</text>
</comment>
<proteinExistence type="predicted"/>
<sequence>MWWTLFEEQRGQALTLGQVLLACLLELTTTRTSTSTSTQETRDNITTAARLIFR</sequence>
<evidence type="ECO:0000313" key="1">
    <source>
        <dbReference type="EMBL" id="MBO2457487.1"/>
    </source>
</evidence>
<accession>A0ABS3RLE3</accession>
<gene>
    <name evidence="1" type="ORF">J4709_07870</name>
</gene>
<evidence type="ECO:0000313" key="2">
    <source>
        <dbReference type="Proteomes" id="UP000680206"/>
    </source>
</evidence>
<reference evidence="1 2" key="1">
    <citation type="submission" date="2021-03" db="EMBL/GenBank/DDBJ databases">
        <title>Actinomadura violae sp. nov., isolated from lichen in Thailand.</title>
        <authorList>
            <person name="Kanchanasin P."/>
            <person name="Saeng-In P."/>
            <person name="Phongsopitanun W."/>
            <person name="Yuki M."/>
            <person name="Kudo T."/>
            <person name="Ohkuma M."/>
            <person name="Tanasupawat S."/>
        </authorList>
    </citation>
    <scope>NUCLEOTIDE SEQUENCE [LARGE SCALE GENOMIC DNA]</scope>
    <source>
        <strain evidence="1 2">LCR2-06</strain>
    </source>
</reference>
<protein>
    <submittedName>
        <fullName evidence="1">Uncharacterized protein</fullName>
    </submittedName>
</protein>
<dbReference type="Proteomes" id="UP000680206">
    <property type="component" value="Unassembled WGS sequence"/>
</dbReference>
<keyword evidence="2" id="KW-1185">Reference proteome</keyword>